<evidence type="ECO:0000313" key="4">
    <source>
        <dbReference type="Proteomes" id="UP001217417"/>
    </source>
</evidence>
<evidence type="ECO:0000259" key="2">
    <source>
        <dbReference type="Pfam" id="PF25097"/>
    </source>
</evidence>
<organism evidence="3 4">
    <name type="scientific">Lipomyces tetrasporus</name>
    <dbReference type="NCBI Taxonomy" id="54092"/>
    <lineage>
        <taxon>Eukaryota</taxon>
        <taxon>Fungi</taxon>
        <taxon>Dikarya</taxon>
        <taxon>Ascomycota</taxon>
        <taxon>Saccharomycotina</taxon>
        <taxon>Lipomycetes</taxon>
        <taxon>Lipomycetales</taxon>
        <taxon>Lipomycetaceae</taxon>
        <taxon>Lipomyces</taxon>
    </lineage>
</organism>
<dbReference type="Pfam" id="PF25097">
    <property type="entry name" value="ARM_Cnot1"/>
    <property type="match status" value="1"/>
</dbReference>
<dbReference type="GO" id="GO:0000288">
    <property type="term" value="P:nuclear-transcribed mRNA catabolic process, deadenylation-dependent decay"/>
    <property type="evidence" value="ECO:0007669"/>
    <property type="project" value="TreeGrafter"/>
</dbReference>
<sequence>MRDIVDRIFSRICLSSAGPDSGPYELPPKKIDKYVKRFATKLARTSSPKPAQLIEYALCKLVKDAKTAQAREAMCKIVAQLCLWSQDADKYVESWLSSNFEDLTSNRLVVPALLRNQLIHANRLDSVICSWLEKFNSTKSVRFVASLVCDLIAGYPRLAELQDFSTTLDLLHRVCTGPTFHIPQSIIAISMDMDNNQQSKASEIDGMRSAFKAWIELTTKQPRSAAQESDSLRRLILRGMFDESRNLDAFFRPALGYCVQLYHDANDHASELMREEGYKAVCGLADLVMRAYEFSELGDTCSRLFIVNHIFANVLAFVMHISQTGEVKDKLDGRPYYYFFMHTLQLLHDSVELDCEAKRGLYIYLADCFYFIRPIECLFFVVLWTKLVSDEQLFVNHMLEDEESTGMLVELLCSGMSFIGKYLRANGMYALVRDVDIMLQTVFVSLARARPDFMATHRGRFTDAVHEWQDGHARITM</sequence>
<evidence type="ECO:0000313" key="3">
    <source>
        <dbReference type="EMBL" id="KAJ8100640.1"/>
    </source>
</evidence>
<dbReference type="AlphaFoldDB" id="A0AAD7QSJ1"/>
<dbReference type="GeneID" id="80880221"/>
<dbReference type="PANTHER" id="PTHR13162">
    <property type="entry name" value="CCR4-NOT TRANSCRIPTION COMPLEX"/>
    <property type="match status" value="1"/>
</dbReference>
<protein>
    <submittedName>
        <fullName evidence="3">Uncharacterized protein</fullName>
    </submittedName>
</protein>
<proteinExistence type="predicted"/>
<dbReference type="GO" id="GO:0017148">
    <property type="term" value="P:negative regulation of translation"/>
    <property type="evidence" value="ECO:0007669"/>
    <property type="project" value="InterPro"/>
</dbReference>
<dbReference type="GO" id="GO:0030015">
    <property type="term" value="C:CCR4-NOT core complex"/>
    <property type="evidence" value="ECO:0007669"/>
    <property type="project" value="InterPro"/>
</dbReference>
<name>A0AAD7QSJ1_9ASCO</name>
<dbReference type="RefSeq" id="XP_056044090.1">
    <property type="nucleotide sequence ID" value="XM_056185055.1"/>
</dbReference>
<keyword evidence="4" id="KW-1185">Reference proteome</keyword>
<evidence type="ECO:0000259" key="1">
    <source>
        <dbReference type="Pfam" id="PF04054"/>
    </source>
</evidence>
<dbReference type="InterPro" id="IPR040398">
    <property type="entry name" value="Not1"/>
</dbReference>
<feature type="domain" description="CCR4-Not complex component Not1 C-terminal" evidence="1">
    <location>
        <begin position="356"/>
        <end position="465"/>
    </location>
</feature>
<feature type="domain" description="CCR4-NOT transcription complex subunit 1-like NOT1 connector" evidence="2">
    <location>
        <begin position="59"/>
        <end position="178"/>
    </location>
</feature>
<dbReference type="EMBL" id="JARPMG010000005">
    <property type="protein sequence ID" value="KAJ8100640.1"/>
    <property type="molecule type" value="Genomic_DNA"/>
</dbReference>
<dbReference type="GO" id="GO:0060090">
    <property type="term" value="F:molecular adaptor activity"/>
    <property type="evidence" value="ECO:0007669"/>
    <property type="project" value="TreeGrafter"/>
</dbReference>
<comment type="caution">
    <text evidence="3">The sequence shown here is derived from an EMBL/GenBank/DDBJ whole genome shotgun (WGS) entry which is preliminary data.</text>
</comment>
<dbReference type="PANTHER" id="PTHR13162:SF8">
    <property type="entry name" value="CCR4-NOT TRANSCRIPTION COMPLEX SUBUNIT 1"/>
    <property type="match status" value="1"/>
</dbReference>
<dbReference type="InterPro" id="IPR007196">
    <property type="entry name" value="CCR4-Not_Not1_C"/>
</dbReference>
<dbReference type="Pfam" id="PF04054">
    <property type="entry name" value="Not1"/>
    <property type="match status" value="1"/>
</dbReference>
<gene>
    <name evidence="3" type="ORF">POJ06DRAFT_196993</name>
</gene>
<reference evidence="3" key="1">
    <citation type="submission" date="2023-03" db="EMBL/GenBank/DDBJ databases">
        <title>Near-Complete genome sequence of Lipomyces tetrasporous NRRL Y-64009, an oleaginous yeast capable of growing on lignocellulosic hydrolysates.</title>
        <authorList>
            <consortium name="Lawrence Berkeley National Laboratory"/>
            <person name="Jagtap S.S."/>
            <person name="Liu J.-J."/>
            <person name="Walukiewicz H.E."/>
            <person name="Pangilinan J."/>
            <person name="Lipzen A."/>
            <person name="Ahrendt S."/>
            <person name="Koriabine M."/>
            <person name="Cobaugh K."/>
            <person name="Salamov A."/>
            <person name="Yoshinaga Y."/>
            <person name="Ng V."/>
            <person name="Daum C."/>
            <person name="Grigoriev I.V."/>
            <person name="Slininger P.J."/>
            <person name="Dien B.S."/>
            <person name="Jin Y.-S."/>
            <person name="Rao C.V."/>
        </authorList>
    </citation>
    <scope>NUCLEOTIDE SEQUENCE</scope>
    <source>
        <strain evidence="3">NRRL Y-64009</strain>
    </source>
</reference>
<dbReference type="Proteomes" id="UP001217417">
    <property type="component" value="Unassembled WGS sequence"/>
</dbReference>
<dbReference type="GO" id="GO:0000932">
    <property type="term" value="C:P-body"/>
    <property type="evidence" value="ECO:0007669"/>
    <property type="project" value="TreeGrafter"/>
</dbReference>
<accession>A0AAD7QSJ1</accession>
<dbReference type="Gene3D" id="1.25.40.790">
    <property type="match status" value="1"/>
</dbReference>
<dbReference type="InterPro" id="IPR055454">
    <property type="entry name" value="CNOT1-like_NOT1_connector"/>
</dbReference>